<proteinExistence type="predicted"/>
<evidence type="ECO:0000313" key="2">
    <source>
        <dbReference type="EMBL" id="GBN83693.1"/>
    </source>
</evidence>
<gene>
    <name evidence="1" type="ORF">AVEN_16572_1</name>
    <name evidence="2" type="ORF">AVEN_18804_1</name>
</gene>
<reference evidence="1 3" key="1">
    <citation type="journal article" date="2019" name="Sci. Rep.">
        <title>Orb-weaving spider Araneus ventricosus genome elucidates the spidroin gene catalogue.</title>
        <authorList>
            <person name="Kono N."/>
            <person name="Nakamura H."/>
            <person name="Ohtoshi R."/>
            <person name="Moran D.A.P."/>
            <person name="Shinohara A."/>
            <person name="Yoshida Y."/>
            <person name="Fujiwara M."/>
            <person name="Mori M."/>
            <person name="Tomita M."/>
            <person name="Arakawa K."/>
        </authorList>
    </citation>
    <scope>NUCLEOTIDE SEQUENCE [LARGE SCALE GENOMIC DNA]</scope>
</reference>
<name>A0A4Y2S4I3_ARAVE</name>
<dbReference type="OrthoDB" id="6617542at2759"/>
<dbReference type="EMBL" id="BGPR01020054">
    <property type="protein sequence ID" value="GBN83693.1"/>
    <property type="molecule type" value="Genomic_DNA"/>
</dbReference>
<dbReference type="EMBL" id="BGPR01019847">
    <property type="protein sequence ID" value="GBN83108.1"/>
    <property type="molecule type" value="Genomic_DNA"/>
</dbReference>
<sequence length="74" mass="8457">MSIDVDIPVAATLTDLEFCQAVCEQDQAINVDNSDRDECAEENPPSKAEMWQTLHILKQVCSTVRRVYKWTVKE</sequence>
<organism evidence="1 3">
    <name type="scientific">Araneus ventricosus</name>
    <name type="common">Orbweaver spider</name>
    <name type="synonym">Epeira ventricosa</name>
    <dbReference type="NCBI Taxonomy" id="182803"/>
    <lineage>
        <taxon>Eukaryota</taxon>
        <taxon>Metazoa</taxon>
        <taxon>Ecdysozoa</taxon>
        <taxon>Arthropoda</taxon>
        <taxon>Chelicerata</taxon>
        <taxon>Arachnida</taxon>
        <taxon>Araneae</taxon>
        <taxon>Araneomorphae</taxon>
        <taxon>Entelegynae</taxon>
        <taxon>Araneoidea</taxon>
        <taxon>Araneidae</taxon>
        <taxon>Araneus</taxon>
    </lineage>
</organism>
<comment type="caution">
    <text evidence="1">The sequence shown here is derived from an EMBL/GenBank/DDBJ whole genome shotgun (WGS) entry which is preliminary data.</text>
</comment>
<dbReference type="AlphaFoldDB" id="A0A4Y2S4I3"/>
<dbReference type="Proteomes" id="UP000499080">
    <property type="component" value="Unassembled WGS sequence"/>
</dbReference>
<accession>A0A4Y2S4I3</accession>
<evidence type="ECO:0000313" key="1">
    <source>
        <dbReference type="EMBL" id="GBN83108.1"/>
    </source>
</evidence>
<evidence type="ECO:0000313" key="3">
    <source>
        <dbReference type="Proteomes" id="UP000499080"/>
    </source>
</evidence>
<keyword evidence="3" id="KW-1185">Reference proteome</keyword>
<protein>
    <submittedName>
        <fullName evidence="1">Uncharacterized protein</fullName>
    </submittedName>
</protein>